<sequence length="482" mass="52745">MTQMLDLEKTNTATRIEEDLLGERHVPSEAYYGIHTLRAMENFNISNVTISDVPEFVRGMIYTKKAAALANKELGAIPSQVGEYIIKACDLILETGKCMDQFPSDVFQGGAGTSVNMNANEVIANVALELMGKEKGEYDIVNPNDHVNRSQSTNCAYPTGFRIAVYNSITKLIEAIEYLKGAFDLKDQEFRNVLKMGRTQLQDAVPMTVGQEFHAWGVLLQEEVKNLNYTAQLLLEVNIGATAIGTGLNAATGYQEAAVRHLAAVTGLECVAAEDLIEATSDCGAYVMIHSSLKRTAVKLSKICNDLRLLSSGPRAGLNELNLPELQAGSSIMPAKVNPVIPEVVNQVCFKVIGNDTTVTFAAEAGQLQLNVMEPVIGQALFESIEILKNACVNLRDKCIDGITVNKEVCEAHVFNSIGIVTYLNPFIGHHEGDIVGKICAETGKNVREVVLERGLLTEEQLDDIFSVENLMHPEYKAKRYD</sequence>
<evidence type="ECO:0000256" key="6">
    <source>
        <dbReference type="NCBIfam" id="TIGR00839"/>
    </source>
</evidence>
<comment type="similarity">
    <text evidence="2 7">Belongs to the class-II fumarase/aspartase family. Aspartase subfamily.</text>
</comment>
<dbReference type="EMBL" id="LN554846">
    <property type="protein sequence ID" value="CED70343.1"/>
    <property type="molecule type" value="Genomic_DNA"/>
</dbReference>
<dbReference type="GO" id="GO:0008797">
    <property type="term" value="F:aspartate ammonia-lyase activity"/>
    <property type="evidence" value="ECO:0007669"/>
    <property type="project" value="UniProtKB-UniRule"/>
</dbReference>
<dbReference type="InterPro" id="IPR008948">
    <property type="entry name" value="L-Aspartase-like"/>
</dbReference>
<organism evidence="10 11">
    <name type="scientific">Aliivibrio wodanis</name>
    <dbReference type="NCBI Taxonomy" id="80852"/>
    <lineage>
        <taxon>Bacteria</taxon>
        <taxon>Pseudomonadati</taxon>
        <taxon>Pseudomonadota</taxon>
        <taxon>Gammaproteobacteria</taxon>
        <taxon>Vibrionales</taxon>
        <taxon>Vibrionaceae</taxon>
        <taxon>Aliivibrio</taxon>
    </lineage>
</organism>
<reference evidence="11" key="1">
    <citation type="submission" date="2014-09" db="EMBL/GenBank/DDBJ databases">
        <authorList>
            <person name="Hjerde E."/>
        </authorList>
    </citation>
    <scope>NUCLEOTIDE SEQUENCE [LARGE SCALE GENOMIC DNA]</scope>
    <source>
        <strain evidence="11">06/09/139</strain>
    </source>
</reference>
<dbReference type="InterPro" id="IPR004708">
    <property type="entry name" value="ApsA"/>
</dbReference>
<evidence type="ECO:0000256" key="2">
    <source>
        <dbReference type="ARBA" id="ARBA00005596"/>
    </source>
</evidence>
<dbReference type="Gene3D" id="1.20.200.10">
    <property type="entry name" value="Fumarase/aspartase (Central domain)"/>
    <property type="match status" value="1"/>
</dbReference>
<dbReference type="NCBIfam" id="TIGR00839">
    <property type="entry name" value="aspA"/>
    <property type="match status" value="1"/>
</dbReference>
<dbReference type="KEGG" id="awd:AWOD_I_0248"/>
<dbReference type="GeneID" id="28539777"/>
<dbReference type="Proteomes" id="UP000032427">
    <property type="component" value="Chromosome 1"/>
</dbReference>
<dbReference type="GO" id="GO:0006099">
    <property type="term" value="P:tricarboxylic acid cycle"/>
    <property type="evidence" value="ECO:0007669"/>
    <property type="project" value="InterPro"/>
</dbReference>
<evidence type="ECO:0000313" key="11">
    <source>
        <dbReference type="Proteomes" id="UP000032427"/>
    </source>
</evidence>
<dbReference type="Gene3D" id="1.10.275.10">
    <property type="entry name" value="Fumarase/aspartase (N-terminal domain)"/>
    <property type="match status" value="1"/>
</dbReference>
<dbReference type="GO" id="GO:0005829">
    <property type="term" value="C:cytosol"/>
    <property type="evidence" value="ECO:0007669"/>
    <property type="project" value="TreeGrafter"/>
</dbReference>
<dbReference type="InterPro" id="IPR018951">
    <property type="entry name" value="Fumarase_C_C"/>
</dbReference>
<keyword evidence="5 7" id="KW-0456">Lyase</keyword>
<dbReference type="STRING" id="80852.AWOD_I_0248"/>
<evidence type="ECO:0000259" key="9">
    <source>
        <dbReference type="Pfam" id="PF10415"/>
    </source>
</evidence>
<dbReference type="PANTHER" id="PTHR42696">
    <property type="entry name" value="ASPARTATE AMMONIA-LYASE"/>
    <property type="match status" value="1"/>
</dbReference>
<dbReference type="SUPFAM" id="SSF48557">
    <property type="entry name" value="L-aspartase-like"/>
    <property type="match status" value="1"/>
</dbReference>
<dbReference type="Pfam" id="PF00206">
    <property type="entry name" value="Lyase_1"/>
    <property type="match status" value="1"/>
</dbReference>
<evidence type="ECO:0000313" key="10">
    <source>
        <dbReference type="EMBL" id="CED70343.1"/>
    </source>
</evidence>
<dbReference type="GO" id="GO:0006531">
    <property type="term" value="P:aspartate metabolic process"/>
    <property type="evidence" value="ECO:0007669"/>
    <property type="project" value="InterPro"/>
</dbReference>
<dbReference type="Pfam" id="PF10415">
    <property type="entry name" value="FumaraseC_C"/>
    <property type="match status" value="1"/>
</dbReference>
<dbReference type="InterPro" id="IPR022761">
    <property type="entry name" value="Fumarate_lyase_N"/>
</dbReference>
<dbReference type="PATRIC" id="fig|80852.17.peg.254"/>
<keyword evidence="11" id="KW-1185">Reference proteome</keyword>
<accession>A0A090IM70</accession>
<protein>
    <recommendedName>
        <fullName evidence="4 6">Aspartate ammonia-lyase</fullName>
        <shortName evidence="7">Aspartase</shortName>
        <ecNumber evidence="3 6">4.3.1.1</ecNumber>
    </recommendedName>
</protein>
<dbReference type="PRINTS" id="PR00149">
    <property type="entry name" value="FUMRATELYASE"/>
</dbReference>
<dbReference type="OrthoDB" id="9802809at2"/>
<dbReference type="Gene3D" id="1.10.40.30">
    <property type="entry name" value="Fumarase/aspartase (C-terminal domain)"/>
    <property type="match status" value="1"/>
</dbReference>
<dbReference type="FunFam" id="1.10.275.10:FF:000001">
    <property type="entry name" value="Fumarate hydratase, mitochondrial"/>
    <property type="match status" value="1"/>
</dbReference>
<dbReference type="CDD" id="cd01357">
    <property type="entry name" value="Aspartase"/>
    <property type="match status" value="1"/>
</dbReference>
<dbReference type="InterPro" id="IPR020557">
    <property type="entry name" value="Fumarate_lyase_CS"/>
</dbReference>
<dbReference type="AlphaFoldDB" id="A0A090IM70"/>
<dbReference type="FunFam" id="1.10.40.30:FF:000003">
    <property type="entry name" value="Aspartate ammonia-lyase"/>
    <property type="match status" value="1"/>
</dbReference>
<evidence type="ECO:0000256" key="5">
    <source>
        <dbReference type="ARBA" id="ARBA00023239"/>
    </source>
</evidence>
<dbReference type="HOGENOM" id="CLU_021594_4_1_6"/>
<dbReference type="InterPro" id="IPR000362">
    <property type="entry name" value="Fumarate_lyase_fam"/>
</dbReference>
<name>A0A090IM70_9GAMM</name>
<proteinExistence type="inferred from homology"/>
<evidence type="ECO:0000256" key="4">
    <source>
        <dbReference type="ARBA" id="ARBA00016146"/>
    </source>
</evidence>
<gene>
    <name evidence="10" type="primary">aspA</name>
    <name evidence="10" type="ORF">AWOD_I_0248</name>
</gene>
<evidence type="ECO:0000256" key="7">
    <source>
        <dbReference type="RuleBase" id="RU362017"/>
    </source>
</evidence>
<dbReference type="FunFam" id="1.20.200.10:FF:000001">
    <property type="entry name" value="Fumarate hydratase, mitochondrial"/>
    <property type="match status" value="1"/>
</dbReference>
<dbReference type="NCBIfam" id="NF008909">
    <property type="entry name" value="PRK12273.1"/>
    <property type="match status" value="1"/>
</dbReference>
<dbReference type="InterPro" id="IPR051546">
    <property type="entry name" value="Aspartate_Ammonia-Lyase"/>
</dbReference>
<evidence type="ECO:0000256" key="1">
    <source>
        <dbReference type="ARBA" id="ARBA00001494"/>
    </source>
</evidence>
<dbReference type="EC" id="4.3.1.1" evidence="3 6"/>
<evidence type="ECO:0000256" key="3">
    <source>
        <dbReference type="ARBA" id="ARBA00012992"/>
    </source>
</evidence>
<comment type="catalytic activity">
    <reaction evidence="1 7">
        <text>L-aspartate = fumarate + NH4(+)</text>
        <dbReference type="Rhea" id="RHEA:16601"/>
        <dbReference type="ChEBI" id="CHEBI:28938"/>
        <dbReference type="ChEBI" id="CHEBI:29806"/>
        <dbReference type="ChEBI" id="CHEBI:29991"/>
        <dbReference type="EC" id="4.3.1.1"/>
    </reaction>
</comment>
<dbReference type="PANTHER" id="PTHR42696:SF2">
    <property type="entry name" value="ASPARTATE AMMONIA-LYASE"/>
    <property type="match status" value="1"/>
</dbReference>
<feature type="domain" description="Fumarate lyase N-terminal" evidence="8">
    <location>
        <begin position="22"/>
        <end position="354"/>
    </location>
</feature>
<feature type="domain" description="Fumarase C C-terminal" evidence="9">
    <location>
        <begin position="420"/>
        <end position="473"/>
    </location>
</feature>
<dbReference type="PROSITE" id="PS00163">
    <property type="entry name" value="FUMARATE_LYASES"/>
    <property type="match status" value="1"/>
</dbReference>
<evidence type="ECO:0000259" key="8">
    <source>
        <dbReference type="Pfam" id="PF00206"/>
    </source>
</evidence>
<dbReference type="InterPro" id="IPR024083">
    <property type="entry name" value="Fumarase/histidase_N"/>
</dbReference>